<evidence type="ECO:0000313" key="2">
    <source>
        <dbReference type="EMBL" id="MPC97039.1"/>
    </source>
</evidence>
<evidence type="ECO:0000256" key="1">
    <source>
        <dbReference type="SAM" id="Phobius"/>
    </source>
</evidence>
<accession>A0A5B7JQ99</accession>
<dbReference type="Proteomes" id="UP000324222">
    <property type="component" value="Unassembled WGS sequence"/>
</dbReference>
<keyword evidence="1" id="KW-0472">Membrane</keyword>
<sequence length="71" mass="8127">MHRRFNFPLHNYTSAPRIPMKTSRILYSTISFIALSFTTTSFIAVSFTHCSILHHPILTTAYPRCLITSVP</sequence>
<organism evidence="2 3">
    <name type="scientific">Portunus trituberculatus</name>
    <name type="common">Swimming crab</name>
    <name type="synonym">Neptunus trituberculatus</name>
    <dbReference type="NCBI Taxonomy" id="210409"/>
    <lineage>
        <taxon>Eukaryota</taxon>
        <taxon>Metazoa</taxon>
        <taxon>Ecdysozoa</taxon>
        <taxon>Arthropoda</taxon>
        <taxon>Crustacea</taxon>
        <taxon>Multicrustacea</taxon>
        <taxon>Malacostraca</taxon>
        <taxon>Eumalacostraca</taxon>
        <taxon>Eucarida</taxon>
        <taxon>Decapoda</taxon>
        <taxon>Pleocyemata</taxon>
        <taxon>Brachyura</taxon>
        <taxon>Eubrachyura</taxon>
        <taxon>Portunoidea</taxon>
        <taxon>Portunidae</taxon>
        <taxon>Portuninae</taxon>
        <taxon>Portunus</taxon>
    </lineage>
</organism>
<keyword evidence="1" id="KW-0812">Transmembrane</keyword>
<reference evidence="2 3" key="1">
    <citation type="submission" date="2019-05" db="EMBL/GenBank/DDBJ databases">
        <title>Another draft genome of Portunus trituberculatus and its Hox gene families provides insights of decapod evolution.</title>
        <authorList>
            <person name="Jeong J.-H."/>
            <person name="Song I."/>
            <person name="Kim S."/>
            <person name="Choi T."/>
            <person name="Kim D."/>
            <person name="Ryu S."/>
            <person name="Kim W."/>
        </authorList>
    </citation>
    <scope>NUCLEOTIDE SEQUENCE [LARGE SCALE GENOMIC DNA]</scope>
    <source>
        <tissue evidence="2">Muscle</tissue>
    </source>
</reference>
<keyword evidence="3" id="KW-1185">Reference proteome</keyword>
<comment type="caution">
    <text evidence="2">The sequence shown here is derived from an EMBL/GenBank/DDBJ whole genome shotgun (WGS) entry which is preliminary data.</text>
</comment>
<gene>
    <name evidence="2" type="ORF">E2C01_092327</name>
</gene>
<feature type="transmembrane region" description="Helical" evidence="1">
    <location>
        <begin position="25"/>
        <end position="47"/>
    </location>
</feature>
<dbReference type="EMBL" id="VSRR010108333">
    <property type="protein sequence ID" value="MPC97039.1"/>
    <property type="molecule type" value="Genomic_DNA"/>
</dbReference>
<proteinExistence type="predicted"/>
<protein>
    <submittedName>
        <fullName evidence="2">Uncharacterized protein</fullName>
    </submittedName>
</protein>
<dbReference type="AlphaFoldDB" id="A0A5B7JQ99"/>
<name>A0A5B7JQ99_PORTR</name>
<evidence type="ECO:0000313" key="3">
    <source>
        <dbReference type="Proteomes" id="UP000324222"/>
    </source>
</evidence>
<keyword evidence="1" id="KW-1133">Transmembrane helix</keyword>